<reference evidence="2" key="1">
    <citation type="submission" date="2023-10" db="EMBL/GenBank/DDBJ databases">
        <authorList>
            <person name="Chen Y."/>
            <person name="Shah S."/>
            <person name="Dougan E. K."/>
            <person name="Thang M."/>
            <person name="Chan C."/>
        </authorList>
    </citation>
    <scope>NUCLEOTIDE SEQUENCE [LARGE SCALE GENOMIC DNA]</scope>
</reference>
<name>A0ABN9WDU0_9DINO</name>
<feature type="region of interest" description="Disordered" evidence="1">
    <location>
        <begin position="1"/>
        <end position="27"/>
    </location>
</feature>
<comment type="caution">
    <text evidence="2">The sequence shown here is derived from an EMBL/GenBank/DDBJ whole genome shotgun (WGS) entry which is preliminary data.</text>
</comment>
<evidence type="ECO:0000256" key="1">
    <source>
        <dbReference type="SAM" id="MobiDB-lite"/>
    </source>
</evidence>
<proteinExistence type="predicted"/>
<dbReference type="Proteomes" id="UP001189429">
    <property type="component" value="Unassembled WGS sequence"/>
</dbReference>
<feature type="non-terminal residue" evidence="2">
    <location>
        <position position="1"/>
    </location>
</feature>
<keyword evidence="3" id="KW-1185">Reference proteome</keyword>
<gene>
    <name evidence="2" type="ORF">PCOR1329_LOCUS65591</name>
</gene>
<feature type="compositionally biased region" description="Polar residues" evidence="1">
    <location>
        <begin position="109"/>
        <end position="118"/>
    </location>
</feature>
<evidence type="ECO:0000313" key="3">
    <source>
        <dbReference type="Proteomes" id="UP001189429"/>
    </source>
</evidence>
<sequence length="465" mass="51642">AQDKRDKALEEAAGAEGGHEQTLRARSNSAIPAAAEDEAATWKAPAADPDLFANLEHYEAEDEEKLLKLRSDMGALASLLEKARKQYTGSAEAKKQRLTMPRNARHNQEQWPQNQRVNLKQIHRRRQQDRHLRQLQRSRRQRKERLDSLTSDAKTRAVARARGLLLLLGAVISRGGTFSNITQWGPRAHEYINEGGADMGIFMMCETRMPRGKLNQAKVGAANNGWKMAGAAAVPAKRFVKAPVGPWVTLADWKAPCEDIAKTGFAQQIGGAFIKPDVEVTCDAGNGSLRDYGITRTDFIDKVKLQELATPAKPKKKAYPNSERREWELSGELKFWGGDLIIRGQRHRSAEAAATRMHAEWATCLEEPAIIADEIAEEAGLHRGRAGGFEVKWVKARSTPGRTRVQFGPAEQWGILNAILVLYRALHTNGTDGRQQAKCLADAKTQSRALQNMGQPFVFGKKYGE</sequence>
<feature type="compositionally biased region" description="Basic residues" evidence="1">
    <location>
        <begin position="121"/>
        <end position="143"/>
    </location>
</feature>
<feature type="non-terminal residue" evidence="2">
    <location>
        <position position="465"/>
    </location>
</feature>
<feature type="compositionally biased region" description="Basic and acidic residues" evidence="1">
    <location>
        <begin position="1"/>
        <end position="10"/>
    </location>
</feature>
<protein>
    <submittedName>
        <fullName evidence="2">Uncharacterized protein</fullName>
    </submittedName>
</protein>
<feature type="region of interest" description="Disordered" evidence="1">
    <location>
        <begin position="87"/>
        <end position="152"/>
    </location>
</feature>
<accession>A0ABN9WDU0</accession>
<organism evidence="2 3">
    <name type="scientific">Prorocentrum cordatum</name>
    <dbReference type="NCBI Taxonomy" id="2364126"/>
    <lineage>
        <taxon>Eukaryota</taxon>
        <taxon>Sar</taxon>
        <taxon>Alveolata</taxon>
        <taxon>Dinophyceae</taxon>
        <taxon>Prorocentrales</taxon>
        <taxon>Prorocentraceae</taxon>
        <taxon>Prorocentrum</taxon>
    </lineage>
</organism>
<dbReference type="EMBL" id="CAUYUJ010018405">
    <property type="protein sequence ID" value="CAK0883354.1"/>
    <property type="molecule type" value="Genomic_DNA"/>
</dbReference>
<evidence type="ECO:0000313" key="2">
    <source>
        <dbReference type="EMBL" id="CAK0883354.1"/>
    </source>
</evidence>